<dbReference type="EMBL" id="NCVM01000025">
    <property type="protein sequence ID" value="ORP03606.1"/>
    <property type="molecule type" value="Genomic_DNA"/>
</dbReference>
<evidence type="ECO:0000313" key="1">
    <source>
        <dbReference type="EMBL" id="ORP03606.1"/>
    </source>
</evidence>
<accession>A0A1X1KVW2</accession>
<reference evidence="1 2" key="1">
    <citation type="journal article" date="2016" name="Eur. J. Clin. Microbiol. Infect. Dis.">
        <title>Whole genome sequencing as a tool for phylogenetic analysis of clinical strains of Mitis group streptococci.</title>
        <authorList>
            <person name="Rasmussen L.H."/>
            <person name="Dargis R."/>
            <person name="Hojholt K."/>
            <person name="Christensen J.J."/>
            <person name="Skovgaard O."/>
            <person name="Justesen U.S."/>
            <person name="Rosenvinge F.S."/>
            <person name="Moser C."/>
            <person name="Lukjancenko O."/>
            <person name="Rasmussen S."/>
            <person name="Nielsen X.C."/>
        </authorList>
    </citation>
    <scope>NUCLEOTIDE SEQUENCE [LARGE SCALE GENOMIC DNA]</scope>
    <source>
        <strain evidence="1 2">B_5756_13</strain>
    </source>
</reference>
<protein>
    <submittedName>
        <fullName evidence="1">Damage-inducible protein CinA</fullName>
    </submittedName>
</protein>
<name>A0A1X1KVW2_STRMT</name>
<gene>
    <name evidence="1" type="ORF">B7693_03430</name>
</gene>
<proteinExistence type="predicted"/>
<dbReference type="AlphaFoldDB" id="A0A1X1KVW2"/>
<comment type="caution">
    <text evidence="1">The sequence shown here is derived from an EMBL/GenBank/DDBJ whole genome shotgun (WGS) entry which is preliminary data.</text>
</comment>
<evidence type="ECO:0000313" key="2">
    <source>
        <dbReference type="Proteomes" id="UP000193388"/>
    </source>
</evidence>
<sequence>MVGVFRQQALYPATRASHQSSRSTAGL</sequence>
<dbReference type="Proteomes" id="UP000193388">
    <property type="component" value="Unassembled WGS sequence"/>
</dbReference>
<organism evidence="1 2">
    <name type="scientific">Streptococcus mitis</name>
    <dbReference type="NCBI Taxonomy" id="28037"/>
    <lineage>
        <taxon>Bacteria</taxon>
        <taxon>Bacillati</taxon>
        <taxon>Bacillota</taxon>
        <taxon>Bacilli</taxon>
        <taxon>Lactobacillales</taxon>
        <taxon>Streptococcaceae</taxon>
        <taxon>Streptococcus</taxon>
        <taxon>Streptococcus mitis group</taxon>
    </lineage>
</organism>